<proteinExistence type="predicted"/>
<dbReference type="AlphaFoldDB" id="A0AAP0N6W1"/>
<accession>A0AAP0N6W1</accession>
<dbReference type="Proteomes" id="UP001415857">
    <property type="component" value="Unassembled WGS sequence"/>
</dbReference>
<reference evidence="1 2" key="1">
    <citation type="journal article" date="2024" name="Plant J.">
        <title>Genome sequences and population genomics reveal climatic adaptation and genomic divergence between two closely related sweetgum species.</title>
        <authorList>
            <person name="Xu W.Q."/>
            <person name="Ren C.Q."/>
            <person name="Zhang X.Y."/>
            <person name="Comes H.P."/>
            <person name="Liu X.H."/>
            <person name="Li Y.G."/>
            <person name="Kettle C.J."/>
            <person name="Jalonen R."/>
            <person name="Gaisberger H."/>
            <person name="Ma Y.Z."/>
            <person name="Qiu Y.X."/>
        </authorList>
    </citation>
    <scope>NUCLEOTIDE SEQUENCE [LARGE SCALE GENOMIC DNA]</scope>
    <source>
        <strain evidence="1">Hangzhou</strain>
    </source>
</reference>
<evidence type="ECO:0000313" key="1">
    <source>
        <dbReference type="EMBL" id="KAK9266831.1"/>
    </source>
</evidence>
<protein>
    <submittedName>
        <fullName evidence="1">Uncharacterized protein</fullName>
    </submittedName>
</protein>
<evidence type="ECO:0000313" key="2">
    <source>
        <dbReference type="Proteomes" id="UP001415857"/>
    </source>
</evidence>
<sequence length="57" mass="6673">MQSFKVNPEDLHEHNILISDGNMEDLKGRKKYFPLLLHLHHWKHAPVGEVDKLIGVF</sequence>
<organism evidence="1 2">
    <name type="scientific">Liquidambar formosana</name>
    <name type="common">Formosan gum</name>
    <dbReference type="NCBI Taxonomy" id="63359"/>
    <lineage>
        <taxon>Eukaryota</taxon>
        <taxon>Viridiplantae</taxon>
        <taxon>Streptophyta</taxon>
        <taxon>Embryophyta</taxon>
        <taxon>Tracheophyta</taxon>
        <taxon>Spermatophyta</taxon>
        <taxon>Magnoliopsida</taxon>
        <taxon>eudicotyledons</taxon>
        <taxon>Gunneridae</taxon>
        <taxon>Pentapetalae</taxon>
        <taxon>Saxifragales</taxon>
        <taxon>Altingiaceae</taxon>
        <taxon>Liquidambar</taxon>
    </lineage>
</organism>
<keyword evidence="2" id="KW-1185">Reference proteome</keyword>
<gene>
    <name evidence="1" type="ORF">L1049_001602</name>
</gene>
<comment type="caution">
    <text evidence="1">The sequence shown here is derived from an EMBL/GenBank/DDBJ whole genome shotgun (WGS) entry which is preliminary data.</text>
</comment>
<name>A0AAP0N6W1_LIQFO</name>
<dbReference type="EMBL" id="JBBPBK010000051">
    <property type="protein sequence ID" value="KAK9266831.1"/>
    <property type="molecule type" value="Genomic_DNA"/>
</dbReference>